<reference evidence="2 3" key="1">
    <citation type="submission" date="2017-12" db="EMBL/GenBank/DDBJ databases">
        <title>Comparative genomics of Botrytis spp.</title>
        <authorList>
            <person name="Valero-Jimenez C.A."/>
            <person name="Tapia P."/>
            <person name="Veloso J."/>
            <person name="Silva-Moreno E."/>
            <person name="Staats M."/>
            <person name="Valdes J.H."/>
            <person name="Van Kan J.A.L."/>
        </authorList>
    </citation>
    <scope>NUCLEOTIDE SEQUENCE [LARGE SCALE GENOMIC DNA]</scope>
    <source>
        <strain evidence="2 3">MUCL11595</strain>
    </source>
</reference>
<organism evidence="2 3">
    <name type="scientific">Botryotinia convoluta</name>
    <dbReference type="NCBI Taxonomy" id="54673"/>
    <lineage>
        <taxon>Eukaryota</taxon>
        <taxon>Fungi</taxon>
        <taxon>Dikarya</taxon>
        <taxon>Ascomycota</taxon>
        <taxon>Pezizomycotina</taxon>
        <taxon>Leotiomycetes</taxon>
        <taxon>Helotiales</taxon>
        <taxon>Sclerotiniaceae</taxon>
        <taxon>Botryotinia</taxon>
    </lineage>
</organism>
<dbReference type="AlphaFoldDB" id="A0A4Z1I8T1"/>
<keyword evidence="3" id="KW-1185">Reference proteome</keyword>
<dbReference type="OrthoDB" id="3544234at2759"/>
<proteinExistence type="predicted"/>
<dbReference type="Proteomes" id="UP000297527">
    <property type="component" value="Unassembled WGS sequence"/>
</dbReference>
<sequence length="155" mass="17688">MSSRSSPAPNTKSDTQWLHDLGYPTGFQSFKLDYGFSPDDAQDHLDALTLFHQFRAEQQEMWEKRHPSYSLSHSYSCSHSHSHSYSHSHPYSVKTETETETETETKTDVKTNVKSKSTSKLVIRDSHTCARTSVSVFSFGESTSEEEKKGTKTWE</sequence>
<evidence type="ECO:0000313" key="2">
    <source>
        <dbReference type="EMBL" id="TGO53343.1"/>
    </source>
</evidence>
<name>A0A4Z1I8T1_9HELO</name>
<feature type="region of interest" description="Disordered" evidence="1">
    <location>
        <begin position="79"/>
        <end position="117"/>
    </location>
</feature>
<evidence type="ECO:0000313" key="3">
    <source>
        <dbReference type="Proteomes" id="UP000297527"/>
    </source>
</evidence>
<accession>A0A4Z1I8T1</accession>
<gene>
    <name evidence="2" type="ORF">BCON_0125g00090</name>
</gene>
<protein>
    <submittedName>
        <fullName evidence="2">Uncharacterized protein</fullName>
    </submittedName>
</protein>
<evidence type="ECO:0000256" key="1">
    <source>
        <dbReference type="SAM" id="MobiDB-lite"/>
    </source>
</evidence>
<dbReference type="EMBL" id="PQXN01000125">
    <property type="protein sequence ID" value="TGO53343.1"/>
    <property type="molecule type" value="Genomic_DNA"/>
</dbReference>
<comment type="caution">
    <text evidence="2">The sequence shown here is derived from an EMBL/GenBank/DDBJ whole genome shotgun (WGS) entry which is preliminary data.</text>
</comment>